<feature type="transmembrane region" description="Helical" evidence="8">
    <location>
        <begin position="37"/>
        <end position="59"/>
    </location>
</feature>
<feature type="transmembrane region" description="Helical" evidence="8">
    <location>
        <begin position="389"/>
        <end position="414"/>
    </location>
</feature>
<keyword evidence="3" id="KW-1003">Cell membrane</keyword>
<proteinExistence type="inferred from homology"/>
<sequence length="599" mass="64320">MSTRDRLAGTVGAAIETVRSVGAGRGLTGRGLSAKRLVLGVVVVAIVVLTVIPLLFLLWTSVWSGFPGELAASFTTENFATVYTEGFFDVWELFANSLVIAVGMTATGMALGLTFAWLFVRTNLPSKGAMELVLLSGQAIPGYVYAIMYITAYGPDNGLVDGALREAVGVGFPLDIFNPWGIAFVVGVNVVPTFYLLTVPALQDMDPALEEASRIHGAGAVETIRSVTLPLIKPALLSGALVTFLYGLGEFAIVAILGARNGYDVYSTAIWRSITGGFPPAYGEAAALSCSLLLLTLVLVWYYRTVTRRKEQFMTLSSGGTHAGTWDLGRWRLPLAGALWGVLLFVWLLPTVVMVVASLHGSWVGEVHVGALSLDNYRLALTDPGLRDAFANSLVVALGGATLGTVLVVGMAYYTERTDGRLGGLVDFLSLTPLAVPGIIMGSSLLFTFLWVGQLLPFLNLYGTVTIIAVGCVVVFLPVASRIAIGNIVQVHAELEEAGRIAGASWLGQMRAIFLPLFRNSAAVIWFFLAIHVFQLLSIPLMTYTTDTVVIPVKLFELYMYRPNIELVSAISTIFIGLTVALVVALRYLGIRFYELGTR</sequence>
<dbReference type="EMBL" id="JAMQOS010000001">
    <property type="protein sequence ID" value="MDS0281649.1"/>
    <property type="molecule type" value="Genomic_DNA"/>
</dbReference>
<feature type="transmembrane region" description="Helical" evidence="8">
    <location>
        <begin position="132"/>
        <end position="152"/>
    </location>
</feature>
<feature type="transmembrane region" description="Helical" evidence="8">
    <location>
        <begin position="565"/>
        <end position="589"/>
    </location>
</feature>
<evidence type="ECO:0000256" key="2">
    <source>
        <dbReference type="ARBA" id="ARBA00022448"/>
    </source>
</evidence>
<comment type="subcellular location">
    <subcellularLocation>
        <location evidence="1">Cell inner membrane</location>
        <topology evidence="1">Multi-pass membrane protein</topology>
    </subcellularLocation>
    <subcellularLocation>
        <location evidence="8">Cell membrane</location>
        <topology evidence="8">Multi-pass membrane protein</topology>
    </subcellularLocation>
</comment>
<name>A0ABU2FLK4_9EURY</name>
<feature type="transmembrane region" description="Helical" evidence="8">
    <location>
        <begin position="235"/>
        <end position="257"/>
    </location>
</feature>
<comment type="caution">
    <text evidence="10">The sequence shown here is derived from an EMBL/GenBank/DDBJ whole genome shotgun (WGS) entry which is preliminary data.</text>
</comment>
<keyword evidence="5 8" id="KW-0812">Transmembrane</keyword>
<dbReference type="Proteomes" id="UP001268864">
    <property type="component" value="Unassembled WGS sequence"/>
</dbReference>
<dbReference type="SUPFAM" id="SSF161098">
    <property type="entry name" value="MetI-like"/>
    <property type="match status" value="2"/>
</dbReference>
<keyword evidence="6 8" id="KW-1133">Transmembrane helix</keyword>
<keyword evidence="4" id="KW-0997">Cell inner membrane</keyword>
<evidence type="ECO:0000256" key="3">
    <source>
        <dbReference type="ARBA" id="ARBA00022475"/>
    </source>
</evidence>
<feature type="transmembrane region" description="Helical" evidence="8">
    <location>
        <begin position="98"/>
        <end position="120"/>
    </location>
</feature>
<evidence type="ECO:0000313" key="11">
    <source>
        <dbReference type="Proteomes" id="UP001268864"/>
    </source>
</evidence>
<feature type="domain" description="ABC transmembrane type-1" evidence="9">
    <location>
        <begin position="390"/>
        <end position="586"/>
    </location>
</feature>
<evidence type="ECO:0000256" key="8">
    <source>
        <dbReference type="RuleBase" id="RU363032"/>
    </source>
</evidence>
<feature type="transmembrane region" description="Helical" evidence="8">
    <location>
        <begin position="523"/>
        <end position="545"/>
    </location>
</feature>
<evidence type="ECO:0000256" key="1">
    <source>
        <dbReference type="ARBA" id="ARBA00004429"/>
    </source>
</evidence>
<protein>
    <submittedName>
        <fullName evidence="10">Iron ABC transporter permease</fullName>
    </submittedName>
</protein>
<dbReference type="PANTHER" id="PTHR43357">
    <property type="entry name" value="INNER MEMBRANE ABC TRANSPORTER PERMEASE PROTEIN YDCV"/>
    <property type="match status" value="1"/>
</dbReference>
<reference evidence="10 11" key="1">
    <citation type="submission" date="2022-06" db="EMBL/GenBank/DDBJ databases">
        <title>Halomicroarcula sp. a new haloarchaeum isolate from saline soil.</title>
        <authorList>
            <person name="Strakova D."/>
            <person name="Galisteo C."/>
            <person name="Sanchez-Porro C."/>
            <person name="Ventosa A."/>
        </authorList>
    </citation>
    <scope>NUCLEOTIDE SEQUENCE [LARGE SCALE GENOMIC DNA]</scope>
    <source>
        <strain evidence="10 11">S3CR25-11</strain>
    </source>
</reference>
<feature type="domain" description="ABC transmembrane type-1" evidence="9">
    <location>
        <begin position="94"/>
        <end position="303"/>
    </location>
</feature>
<feature type="transmembrane region" description="Helical" evidence="8">
    <location>
        <begin position="180"/>
        <end position="197"/>
    </location>
</feature>
<dbReference type="Gene3D" id="1.10.3720.10">
    <property type="entry name" value="MetI-like"/>
    <property type="match status" value="2"/>
</dbReference>
<feature type="transmembrane region" description="Helical" evidence="8">
    <location>
        <begin position="426"/>
        <end position="452"/>
    </location>
</feature>
<keyword evidence="2 8" id="KW-0813">Transport</keyword>
<evidence type="ECO:0000256" key="7">
    <source>
        <dbReference type="ARBA" id="ARBA00023136"/>
    </source>
</evidence>
<organism evidence="10 11">
    <name type="scientific">Haloarcula onubensis</name>
    <dbReference type="NCBI Taxonomy" id="2950539"/>
    <lineage>
        <taxon>Archaea</taxon>
        <taxon>Methanobacteriati</taxon>
        <taxon>Methanobacteriota</taxon>
        <taxon>Stenosarchaea group</taxon>
        <taxon>Halobacteria</taxon>
        <taxon>Halobacteriales</taxon>
        <taxon>Haloarculaceae</taxon>
        <taxon>Haloarcula</taxon>
    </lineage>
</organism>
<dbReference type="RefSeq" id="WP_310899483.1">
    <property type="nucleotide sequence ID" value="NZ_JAMQOS010000001.1"/>
</dbReference>
<dbReference type="PANTHER" id="PTHR43357:SF4">
    <property type="entry name" value="INNER MEMBRANE ABC TRANSPORTER PERMEASE PROTEIN YDCV"/>
    <property type="match status" value="1"/>
</dbReference>
<feature type="transmembrane region" description="Helical" evidence="8">
    <location>
        <begin position="285"/>
        <end position="303"/>
    </location>
</feature>
<dbReference type="InterPro" id="IPR035906">
    <property type="entry name" value="MetI-like_sf"/>
</dbReference>
<comment type="similarity">
    <text evidence="8">Belongs to the binding-protein-dependent transport system permease family.</text>
</comment>
<dbReference type="PROSITE" id="PS50928">
    <property type="entry name" value="ABC_TM1"/>
    <property type="match status" value="2"/>
</dbReference>
<evidence type="ECO:0000256" key="5">
    <source>
        <dbReference type="ARBA" id="ARBA00022692"/>
    </source>
</evidence>
<evidence type="ECO:0000256" key="6">
    <source>
        <dbReference type="ARBA" id="ARBA00022989"/>
    </source>
</evidence>
<dbReference type="Pfam" id="PF00528">
    <property type="entry name" value="BPD_transp_1"/>
    <property type="match status" value="1"/>
</dbReference>
<evidence type="ECO:0000256" key="4">
    <source>
        <dbReference type="ARBA" id="ARBA00022519"/>
    </source>
</evidence>
<feature type="transmembrane region" description="Helical" evidence="8">
    <location>
        <begin position="458"/>
        <end position="480"/>
    </location>
</feature>
<gene>
    <name evidence="10" type="ORF">NDI86_05895</name>
</gene>
<evidence type="ECO:0000259" key="9">
    <source>
        <dbReference type="PROSITE" id="PS50928"/>
    </source>
</evidence>
<keyword evidence="11" id="KW-1185">Reference proteome</keyword>
<evidence type="ECO:0000313" key="10">
    <source>
        <dbReference type="EMBL" id="MDS0281649.1"/>
    </source>
</evidence>
<feature type="transmembrane region" description="Helical" evidence="8">
    <location>
        <begin position="338"/>
        <end position="359"/>
    </location>
</feature>
<accession>A0ABU2FLK4</accession>
<keyword evidence="7 8" id="KW-0472">Membrane</keyword>
<dbReference type="InterPro" id="IPR000515">
    <property type="entry name" value="MetI-like"/>
</dbReference>
<dbReference type="CDD" id="cd06261">
    <property type="entry name" value="TM_PBP2"/>
    <property type="match status" value="2"/>
</dbReference>